<dbReference type="EMBL" id="JANTQA010000020">
    <property type="protein sequence ID" value="KAJ3446550.1"/>
    <property type="molecule type" value="Genomic_DNA"/>
</dbReference>
<evidence type="ECO:0000313" key="3">
    <source>
        <dbReference type="Proteomes" id="UP001146793"/>
    </source>
</evidence>
<protein>
    <submittedName>
        <fullName evidence="2">Uncharacterized protein</fullName>
    </submittedName>
</protein>
<proteinExistence type="predicted"/>
<evidence type="ECO:0000313" key="2">
    <source>
        <dbReference type="EMBL" id="KAJ3446550.1"/>
    </source>
</evidence>
<reference evidence="2" key="1">
    <citation type="submission" date="2022-08" db="EMBL/GenBank/DDBJ databases">
        <title>Novel sulphate-reducing endosymbionts in the free-living metamonad Anaeramoeba.</title>
        <authorList>
            <person name="Jerlstrom-Hultqvist J."/>
            <person name="Cepicka I."/>
            <person name="Gallot-Lavallee L."/>
            <person name="Salas-Leiva D."/>
            <person name="Curtis B.A."/>
            <person name="Zahonova K."/>
            <person name="Pipaliya S."/>
            <person name="Dacks J."/>
            <person name="Roger A.J."/>
        </authorList>
    </citation>
    <scope>NUCLEOTIDE SEQUENCE</scope>
    <source>
        <strain evidence="2">Busselton2</strain>
    </source>
</reference>
<evidence type="ECO:0000256" key="1">
    <source>
        <dbReference type="SAM" id="MobiDB-lite"/>
    </source>
</evidence>
<gene>
    <name evidence="2" type="ORF">M0812_08360</name>
</gene>
<feature type="region of interest" description="Disordered" evidence="1">
    <location>
        <begin position="129"/>
        <end position="175"/>
    </location>
</feature>
<dbReference type="Proteomes" id="UP001146793">
    <property type="component" value="Unassembled WGS sequence"/>
</dbReference>
<accession>A0AAV8A1D3</accession>
<dbReference type="AlphaFoldDB" id="A0AAV8A1D3"/>
<sequence length="232" mass="27351">MTCSTRPTTYQNEGMVSYFPTPFTDLTELDFNYEHKRSFKDLQQIEFPKRSLVRSFTSKTSRKKNDQKKLNTHKKTRKIKKSEKCVGSVSQKQDRNRFLNLFQPKTKDFFLQSNNLETLVSQIKSKKKFTTNRNQNKKTNSNKNRDCSNFKRIKKGKIKTTPKRKPNTNTNTKRNTKIKTNNLENGLGTIPKTELIFKDQNVQTDFILPTVKYLWLIRKIKNSATVNELERL</sequence>
<feature type="compositionally biased region" description="Basic residues" evidence="1">
    <location>
        <begin position="151"/>
        <end position="166"/>
    </location>
</feature>
<organism evidence="2 3">
    <name type="scientific">Anaeramoeba flamelloides</name>
    <dbReference type="NCBI Taxonomy" id="1746091"/>
    <lineage>
        <taxon>Eukaryota</taxon>
        <taxon>Metamonada</taxon>
        <taxon>Anaeramoebidae</taxon>
        <taxon>Anaeramoeba</taxon>
    </lineage>
</organism>
<feature type="compositionally biased region" description="Basic residues" evidence="1">
    <location>
        <begin position="70"/>
        <end position="80"/>
    </location>
</feature>
<comment type="caution">
    <text evidence="2">The sequence shown here is derived from an EMBL/GenBank/DDBJ whole genome shotgun (WGS) entry which is preliminary data.</text>
</comment>
<name>A0AAV8A1D3_9EUKA</name>
<feature type="region of interest" description="Disordered" evidence="1">
    <location>
        <begin position="56"/>
        <end position="80"/>
    </location>
</feature>
<feature type="compositionally biased region" description="Polar residues" evidence="1">
    <location>
        <begin position="131"/>
        <end position="142"/>
    </location>
</feature>